<organism evidence="1">
    <name type="scientific">Iridovirus Liz-CrIV</name>
    <dbReference type="NCBI Taxonomy" id="2594309"/>
    <lineage>
        <taxon>Viruses</taxon>
        <taxon>Varidnaviria</taxon>
        <taxon>Bamfordvirae</taxon>
        <taxon>Nucleocytoviricota</taxon>
        <taxon>Megaviricetes</taxon>
        <taxon>Pimascovirales</taxon>
        <taxon>Pimascovirales incertae sedis</taxon>
        <taxon>Iridoviridae</taxon>
    </lineage>
</organism>
<name>A0A5B8RM06_9VIRU</name>
<proteinExistence type="predicted"/>
<sequence length="217" mass="24885">MANIIYINDLRSNRDSDFTKTPIGYVANDSTSRPILGLGDKLELDVPPLTSGDFGNIRASIEGTNEFSDIESSENKTVYHNYSDVDKGQIQYYVDTNFVNPFQPFFKDNNHIVMKQIMPDRTIEYTRQAIVPIQKDTSLDPVYDQQLLKLENPSRYSGYPMGKGYLQFSAGEARMGPNKLYNPNQWFVDTQNQREDVQALQMRTIIRQNYAPAQLFS</sequence>
<reference evidence="1" key="1">
    <citation type="journal article" date="2019" name="Viruses">
        <title>Detection and Characterization of Invertebrate Iridoviruses Found in Reptiles and Prey Insects in Europe over the Past Two Decades.</title>
        <authorList>
            <person name="Papp T."/>
            <person name="Marschang R.E."/>
        </authorList>
    </citation>
    <scope>NUCLEOTIDE SEQUENCE</scope>
    <source>
        <strain evidence="1">Liz-CrIV</strain>
    </source>
</reference>
<evidence type="ECO:0000313" key="1">
    <source>
        <dbReference type="EMBL" id="QEA08305.1"/>
    </source>
</evidence>
<dbReference type="EMBL" id="MN081869">
    <property type="protein sequence ID" value="QEA08305.1"/>
    <property type="molecule type" value="Genomic_DNA"/>
</dbReference>
<accession>A0A5B8RM06</accession>
<protein>
    <submittedName>
        <fullName evidence="1">Uncharacterized protein</fullName>
    </submittedName>
</protein>